<dbReference type="RefSeq" id="XP_062698127.1">
    <property type="nucleotide sequence ID" value="XM_062842143.1"/>
</dbReference>
<feature type="region of interest" description="Disordered" evidence="1">
    <location>
        <begin position="110"/>
        <end position="179"/>
    </location>
</feature>
<evidence type="ECO:0000256" key="1">
    <source>
        <dbReference type="SAM" id="MobiDB-lite"/>
    </source>
</evidence>
<proteinExistence type="predicted"/>
<protein>
    <recommendedName>
        <fullName evidence="4">Coiled-coil domain-containing protein 86</fullName>
    </recommendedName>
</protein>
<sequence>MLSASTQNDECMRPSPVVLNKYHENDISMNASLAEKSSSSSNEDTIACNEDPFEGVLVWPRVNENTHGKKRRKQEHVPSVATSDRWLQWYNKKDSDKKQEELAKKDRIEKRKLIKQQKEEKKEEQRLEKIEKKRLRDEEKELRLANKENAKRAKTVKPSKRKQNSNDKNSKRFLKINIG</sequence>
<feature type="region of interest" description="Disordered" evidence="1">
    <location>
        <begin position="65"/>
        <end position="84"/>
    </location>
</feature>
<evidence type="ECO:0000313" key="2">
    <source>
        <dbReference type="EnsemblMetazoa" id="AALFPA23_004601.P5643"/>
    </source>
</evidence>
<feature type="compositionally biased region" description="Basic residues" evidence="1">
    <location>
        <begin position="152"/>
        <end position="163"/>
    </location>
</feature>
<reference evidence="2" key="2">
    <citation type="submission" date="2025-05" db="UniProtKB">
        <authorList>
            <consortium name="EnsemblMetazoa"/>
        </authorList>
    </citation>
    <scope>IDENTIFICATION</scope>
    <source>
        <strain evidence="2">Foshan</strain>
    </source>
</reference>
<evidence type="ECO:0008006" key="4">
    <source>
        <dbReference type="Google" id="ProtNLM"/>
    </source>
</evidence>
<feature type="compositionally biased region" description="Basic and acidic residues" evidence="1">
    <location>
        <begin position="110"/>
        <end position="151"/>
    </location>
</feature>
<name>A0ABM1Y0N0_AEDAL</name>
<reference evidence="3" key="1">
    <citation type="journal article" date="2015" name="Proc. Natl. Acad. Sci. U.S.A.">
        <title>Genome sequence of the Asian Tiger mosquito, Aedes albopictus, reveals insights into its biology, genetics, and evolution.</title>
        <authorList>
            <person name="Chen X.G."/>
            <person name="Jiang X."/>
            <person name="Gu J."/>
            <person name="Xu M."/>
            <person name="Wu Y."/>
            <person name="Deng Y."/>
            <person name="Zhang C."/>
            <person name="Bonizzoni M."/>
            <person name="Dermauw W."/>
            <person name="Vontas J."/>
            <person name="Armbruster P."/>
            <person name="Huang X."/>
            <person name="Yang Y."/>
            <person name="Zhang H."/>
            <person name="He W."/>
            <person name="Peng H."/>
            <person name="Liu Y."/>
            <person name="Wu K."/>
            <person name="Chen J."/>
            <person name="Lirakis M."/>
            <person name="Topalis P."/>
            <person name="Van Leeuwen T."/>
            <person name="Hall A.B."/>
            <person name="Jiang X."/>
            <person name="Thorpe C."/>
            <person name="Mueller R.L."/>
            <person name="Sun C."/>
            <person name="Waterhouse R.M."/>
            <person name="Yan G."/>
            <person name="Tu Z.J."/>
            <person name="Fang X."/>
            <person name="James A.A."/>
        </authorList>
    </citation>
    <scope>NUCLEOTIDE SEQUENCE [LARGE SCALE GENOMIC DNA]</scope>
    <source>
        <strain evidence="3">Foshan</strain>
    </source>
</reference>
<dbReference type="Proteomes" id="UP000069940">
    <property type="component" value="Unassembled WGS sequence"/>
</dbReference>
<accession>A0ABM1Y0N0</accession>
<dbReference type="EnsemblMetazoa" id="AALFPA23_004601.R5643">
    <property type="protein sequence ID" value="AALFPA23_004601.P5643"/>
    <property type="gene ID" value="AALFPA23_004601"/>
</dbReference>
<organism evidence="2 3">
    <name type="scientific">Aedes albopictus</name>
    <name type="common">Asian tiger mosquito</name>
    <name type="synonym">Stegomyia albopicta</name>
    <dbReference type="NCBI Taxonomy" id="7160"/>
    <lineage>
        <taxon>Eukaryota</taxon>
        <taxon>Metazoa</taxon>
        <taxon>Ecdysozoa</taxon>
        <taxon>Arthropoda</taxon>
        <taxon>Hexapoda</taxon>
        <taxon>Insecta</taxon>
        <taxon>Pterygota</taxon>
        <taxon>Neoptera</taxon>
        <taxon>Endopterygota</taxon>
        <taxon>Diptera</taxon>
        <taxon>Nematocera</taxon>
        <taxon>Culicoidea</taxon>
        <taxon>Culicidae</taxon>
        <taxon>Culicinae</taxon>
        <taxon>Aedini</taxon>
        <taxon>Aedes</taxon>
        <taxon>Stegomyia</taxon>
    </lineage>
</organism>
<keyword evidence="3" id="KW-1185">Reference proteome</keyword>
<dbReference type="GeneID" id="134284023"/>
<evidence type="ECO:0000313" key="3">
    <source>
        <dbReference type="Proteomes" id="UP000069940"/>
    </source>
</evidence>